<accession>A0A3N4KTS5</accession>
<feature type="compositionally biased region" description="Polar residues" evidence="1">
    <location>
        <begin position="357"/>
        <end position="367"/>
    </location>
</feature>
<proteinExistence type="predicted"/>
<protein>
    <submittedName>
        <fullName evidence="2">Uncharacterized protein</fullName>
    </submittedName>
</protein>
<feature type="compositionally biased region" description="Gly residues" evidence="1">
    <location>
        <begin position="77"/>
        <end position="86"/>
    </location>
</feature>
<feature type="region of interest" description="Disordered" evidence="1">
    <location>
        <begin position="642"/>
        <end position="669"/>
    </location>
</feature>
<keyword evidence="3" id="KW-1185">Reference proteome</keyword>
<reference evidence="2 3" key="1">
    <citation type="journal article" date="2018" name="Nat. Ecol. Evol.">
        <title>Pezizomycetes genomes reveal the molecular basis of ectomycorrhizal truffle lifestyle.</title>
        <authorList>
            <person name="Murat C."/>
            <person name="Payen T."/>
            <person name="Noel B."/>
            <person name="Kuo A."/>
            <person name="Morin E."/>
            <person name="Chen J."/>
            <person name="Kohler A."/>
            <person name="Krizsan K."/>
            <person name="Balestrini R."/>
            <person name="Da Silva C."/>
            <person name="Montanini B."/>
            <person name="Hainaut M."/>
            <person name="Levati E."/>
            <person name="Barry K.W."/>
            <person name="Belfiori B."/>
            <person name="Cichocki N."/>
            <person name="Clum A."/>
            <person name="Dockter R.B."/>
            <person name="Fauchery L."/>
            <person name="Guy J."/>
            <person name="Iotti M."/>
            <person name="Le Tacon F."/>
            <person name="Lindquist E.A."/>
            <person name="Lipzen A."/>
            <person name="Malagnac F."/>
            <person name="Mello A."/>
            <person name="Molinier V."/>
            <person name="Miyauchi S."/>
            <person name="Poulain J."/>
            <person name="Riccioni C."/>
            <person name="Rubini A."/>
            <person name="Sitrit Y."/>
            <person name="Splivallo R."/>
            <person name="Traeger S."/>
            <person name="Wang M."/>
            <person name="Zifcakova L."/>
            <person name="Wipf D."/>
            <person name="Zambonelli A."/>
            <person name="Paolocci F."/>
            <person name="Nowrousian M."/>
            <person name="Ottonello S."/>
            <person name="Baldrian P."/>
            <person name="Spatafora J.W."/>
            <person name="Henrissat B."/>
            <person name="Nagy L.G."/>
            <person name="Aury J.M."/>
            <person name="Wincker P."/>
            <person name="Grigoriev I.V."/>
            <person name="Bonfante P."/>
            <person name="Martin F.M."/>
        </authorList>
    </citation>
    <scope>NUCLEOTIDE SEQUENCE [LARGE SCALE GENOMIC DNA]</scope>
    <source>
        <strain evidence="2 3">CCBAS932</strain>
    </source>
</reference>
<feature type="compositionally biased region" description="Acidic residues" evidence="1">
    <location>
        <begin position="99"/>
        <end position="117"/>
    </location>
</feature>
<feature type="compositionally biased region" description="Low complexity" evidence="1">
    <location>
        <begin position="489"/>
        <end position="504"/>
    </location>
</feature>
<feature type="compositionally biased region" description="Polar residues" evidence="1">
    <location>
        <begin position="1"/>
        <end position="17"/>
    </location>
</feature>
<dbReference type="OrthoDB" id="5399183at2759"/>
<feature type="compositionally biased region" description="Basic and acidic residues" evidence="1">
    <location>
        <begin position="152"/>
        <end position="161"/>
    </location>
</feature>
<feature type="region of interest" description="Disordered" evidence="1">
    <location>
        <begin position="442"/>
        <end position="515"/>
    </location>
</feature>
<feature type="compositionally biased region" description="Acidic residues" evidence="1">
    <location>
        <begin position="655"/>
        <end position="669"/>
    </location>
</feature>
<feature type="compositionally biased region" description="Acidic residues" evidence="1">
    <location>
        <begin position="383"/>
        <end position="392"/>
    </location>
</feature>
<feature type="compositionally biased region" description="Low complexity" evidence="1">
    <location>
        <begin position="18"/>
        <end position="29"/>
    </location>
</feature>
<gene>
    <name evidence="2" type="ORF">P167DRAFT_558057</name>
</gene>
<dbReference type="InParanoid" id="A0A3N4KTS5"/>
<feature type="region of interest" description="Disordered" evidence="1">
    <location>
        <begin position="1"/>
        <end position="170"/>
    </location>
</feature>
<dbReference type="AlphaFoldDB" id="A0A3N4KTS5"/>
<evidence type="ECO:0000313" key="3">
    <source>
        <dbReference type="Proteomes" id="UP000277580"/>
    </source>
</evidence>
<feature type="compositionally biased region" description="Acidic residues" evidence="1">
    <location>
        <begin position="466"/>
        <end position="477"/>
    </location>
</feature>
<feature type="region of interest" description="Disordered" evidence="1">
    <location>
        <begin position="352"/>
        <end position="393"/>
    </location>
</feature>
<sequence>MSRKSALQTLTASGLFNTTPHHSSSTTVSDKSTPRNPYILQEEIIPGKTPYTRRHHGKSSGLVSGSKGGSGKDGRSGGKNGNGGNQGQSDNGSESSSSQDDEEEDDEEADEEDEEEPAVSGPVRVNDDNEPAIVDKSSLGHPARATISTAKESLKGEDHRTGSNLKKRTFSMTEKDVRRYSTNLDADLDAENESGNESDYPRKRIATELSNTNGILTYHSAPPSVVTTDTTPYDLADLDDLDDLDDEDILDDEESALIQEFEANGCDTPVDLSTPNTVFREYGDEDPTDPNLITAEELEDLDNEVFGVGWGDPSAFHDISLANDFTSFSDPFADIQLDYGLFPESISEMSGAEFSTPFDTPNYTPRGSFSGIFSEPNTPDNSTESDDDDDDFNQLAESAPYFERKDPALKHIVDTAGQGGWADDSDEEHGLSWKLFFSKGEVNGGKSEEDSESEASNFEFSGAISDEGETTDEEEDLPMPTPRSKSMLRRASVSSVGSSRPQVVHIDNTSGGPTVASWVADPNRTICVIDGSKKTFLLPGASRGYEFNTGGTGVSQLMLEESESEKSTDPMGYNPTLSGLIGDDGLFLDGNDILGPAEALYDNLDIDGIFDLGDLDGDIITNDDDIDEFEQDLQITDFLDFSTDDADGETHDDNSDGDDGAYNEDGDDECIGAVENSEDMLARWDQVAVTSFRKRQMQHAQGNILSNNPATSHKIGDRRLSQTITPARKKKVRSRFMINSKGSGSSNGIKKAGNGAWPFRFPLVLARIKMVMRREKIPDGALARRVLMFGTIQKLVEEE</sequence>
<evidence type="ECO:0000256" key="1">
    <source>
        <dbReference type="SAM" id="MobiDB-lite"/>
    </source>
</evidence>
<dbReference type="EMBL" id="ML119120">
    <property type="protein sequence ID" value="RPB13910.1"/>
    <property type="molecule type" value="Genomic_DNA"/>
</dbReference>
<evidence type="ECO:0000313" key="2">
    <source>
        <dbReference type="EMBL" id="RPB13910.1"/>
    </source>
</evidence>
<name>A0A3N4KTS5_9PEZI</name>
<dbReference type="Proteomes" id="UP000277580">
    <property type="component" value="Unassembled WGS sequence"/>
</dbReference>
<organism evidence="2 3">
    <name type="scientific">Morchella conica CCBAS932</name>
    <dbReference type="NCBI Taxonomy" id="1392247"/>
    <lineage>
        <taxon>Eukaryota</taxon>
        <taxon>Fungi</taxon>
        <taxon>Dikarya</taxon>
        <taxon>Ascomycota</taxon>
        <taxon>Pezizomycotina</taxon>
        <taxon>Pezizomycetes</taxon>
        <taxon>Pezizales</taxon>
        <taxon>Morchellaceae</taxon>
        <taxon>Morchella</taxon>
    </lineage>
</organism>
<feature type="compositionally biased region" description="Low complexity" evidence="1">
    <location>
        <begin position="87"/>
        <end position="98"/>
    </location>
</feature>